<dbReference type="GO" id="GO:0009506">
    <property type="term" value="C:plasmodesma"/>
    <property type="evidence" value="ECO:0007669"/>
    <property type="project" value="TreeGrafter"/>
</dbReference>
<dbReference type="GO" id="GO:0009505">
    <property type="term" value="C:plant-type cell wall"/>
    <property type="evidence" value="ECO:0007669"/>
    <property type="project" value="TreeGrafter"/>
</dbReference>
<keyword evidence="3" id="KW-1185">Reference proteome</keyword>
<dbReference type="SUPFAM" id="SSF50685">
    <property type="entry name" value="Barwin-like endoglucanases"/>
    <property type="match status" value="1"/>
</dbReference>
<evidence type="ECO:0000313" key="3">
    <source>
        <dbReference type="Proteomes" id="UP000436088"/>
    </source>
</evidence>
<feature type="domain" description="Expansin-like EG45" evidence="1">
    <location>
        <begin position="164"/>
        <end position="276"/>
    </location>
</feature>
<dbReference type="InterPro" id="IPR009009">
    <property type="entry name" value="RlpA-like_DPBB"/>
</dbReference>
<dbReference type="InterPro" id="IPR036749">
    <property type="entry name" value="Expansin_CBD_sf"/>
</dbReference>
<dbReference type="GO" id="GO:0048364">
    <property type="term" value="P:root development"/>
    <property type="evidence" value="ECO:0007669"/>
    <property type="project" value="InterPro"/>
</dbReference>
<dbReference type="InterPro" id="IPR004320">
    <property type="entry name" value="BPS1_pln"/>
</dbReference>
<reference evidence="2" key="1">
    <citation type="submission" date="2019-09" db="EMBL/GenBank/DDBJ databases">
        <title>Draft genome information of white flower Hibiscus syriacus.</title>
        <authorList>
            <person name="Kim Y.-M."/>
        </authorList>
    </citation>
    <scope>NUCLEOTIDE SEQUENCE [LARGE SCALE GENOMIC DNA]</scope>
    <source>
        <strain evidence="2">YM2019G1</strain>
    </source>
</reference>
<dbReference type="Pfam" id="PF03330">
    <property type="entry name" value="DPBB_1"/>
    <property type="match status" value="1"/>
</dbReference>
<gene>
    <name evidence="2" type="ORF">F3Y22_tig00112740pilonHSYRG00011</name>
</gene>
<name>A0A6A2XBK3_HIBSY</name>
<dbReference type="Gene3D" id="2.60.40.760">
    <property type="entry name" value="Expansin, cellulose-binding-like domain"/>
    <property type="match status" value="1"/>
</dbReference>
<sequence length="304" mass="33098">MDLSGSWMFVVYKDAVLQAKDDTQQLQSVFRRRRGDDSGFANEVKSYLASRKKANKLINKSLKDLKISKCVAHNDVETTCSMLRDVEGVTFSVLESVFSYMTASMPEPKSTNWSLVSKSMHSKHVTCGGRASTTNEFERVSATLSKRRPPRGAASFNKETALSSGACGYGSMAVGLSGGSSLYKDGAGCGACFQVRCKNSTLCSCKGTRVTLTDINHTNETDFVLGNKAFMAMANHGMGQHISKLETIDVKNLAVRVEESSEKPNYLAIKLLYQGGQTKIVAIDVAQVNPNSKYCGVLCVFKQT</sequence>
<organism evidence="2 3">
    <name type="scientific">Hibiscus syriacus</name>
    <name type="common">Rose of Sharon</name>
    <dbReference type="NCBI Taxonomy" id="106335"/>
    <lineage>
        <taxon>Eukaryota</taxon>
        <taxon>Viridiplantae</taxon>
        <taxon>Streptophyta</taxon>
        <taxon>Embryophyta</taxon>
        <taxon>Tracheophyta</taxon>
        <taxon>Spermatophyta</taxon>
        <taxon>Magnoliopsida</taxon>
        <taxon>eudicotyledons</taxon>
        <taxon>Gunneridae</taxon>
        <taxon>Pentapetalae</taxon>
        <taxon>rosids</taxon>
        <taxon>malvids</taxon>
        <taxon>Malvales</taxon>
        <taxon>Malvaceae</taxon>
        <taxon>Malvoideae</taxon>
        <taxon>Hibiscus</taxon>
    </lineage>
</organism>
<dbReference type="PANTHER" id="PTHR31692">
    <property type="entry name" value="EXPANSIN-B3"/>
    <property type="match status" value="1"/>
</dbReference>
<dbReference type="InterPro" id="IPR036908">
    <property type="entry name" value="RlpA-like_sf"/>
</dbReference>
<dbReference type="PROSITE" id="PS50842">
    <property type="entry name" value="EXPANSIN_EG45"/>
    <property type="match status" value="1"/>
</dbReference>
<dbReference type="EMBL" id="VEPZ02001642">
    <property type="protein sequence ID" value="KAE8664645.1"/>
    <property type="molecule type" value="Genomic_DNA"/>
</dbReference>
<dbReference type="AlphaFoldDB" id="A0A6A2XBK3"/>
<dbReference type="GO" id="GO:0048367">
    <property type="term" value="P:shoot system development"/>
    <property type="evidence" value="ECO:0007669"/>
    <property type="project" value="InterPro"/>
</dbReference>
<evidence type="ECO:0000259" key="1">
    <source>
        <dbReference type="PROSITE" id="PS50842"/>
    </source>
</evidence>
<dbReference type="Gene3D" id="2.40.40.10">
    <property type="entry name" value="RlpA-like domain"/>
    <property type="match status" value="1"/>
</dbReference>
<dbReference type="Pfam" id="PF03087">
    <property type="entry name" value="BPS1"/>
    <property type="match status" value="1"/>
</dbReference>
<dbReference type="InterPro" id="IPR007112">
    <property type="entry name" value="Expansin/allergen_DPBB_dom"/>
</dbReference>
<evidence type="ECO:0000313" key="2">
    <source>
        <dbReference type="EMBL" id="KAE8664645.1"/>
    </source>
</evidence>
<dbReference type="Proteomes" id="UP000436088">
    <property type="component" value="Unassembled WGS sequence"/>
</dbReference>
<proteinExistence type="predicted"/>
<dbReference type="PANTHER" id="PTHR31692:SF4">
    <property type="entry name" value="EXPANSIN-LIKE A1-RELATED"/>
    <property type="match status" value="1"/>
</dbReference>
<comment type="caution">
    <text evidence="2">The sequence shown here is derived from an EMBL/GenBank/DDBJ whole genome shotgun (WGS) entry which is preliminary data.</text>
</comment>
<accession>A0A6A2XBK3</accession>
<protein>
    <submittedName>
        <fullName evidence="2">Expansin-like A1</fullName>
    </submittedName>
</protein>